<protein>
    <submittedName>
        <fullName evidence="1">Membrane lipoprotein lipid attachment site-containing protein</fullName>
    </submittedName>
</protein>
<name>A0A9D1TJ61_9BACI</name>
<sequence>MRKILFILVSAILLAACGIETEEKDVASVDTNDHEVIEENDVENNDEAPVENEKIEMEETLVDRDNFHVVLTGVEKVIDKDWDEEYYEIKMTVQNKMAQSFEIQSHEVSADDVMIDDLVFFSETVASGKTANVTMKIQNYDGDLPEIQDNLEFDLSIFTLDEPYHDEKEHVKINF</sequence>
<accession>A0A9D1TJ61</accession>
<reference evidence="1" key="1">
    <citation type="journal article" date="2021" name="PeerJ">
        <title>Extensive microbial diversity within the chicken gut microbiome revealed by metagenomics and culture.</title>
        <authorList>
            <person name="Gilroy R."/>
            <person name="Ravi A."/>
            <person name="Getino M."/>
            <person name="Pursley I."/>
            <person name="Horton D.L."/>
            <person name="Alikhan N.F."/>
            <person name="Baker D."/>
            <person name="Gharbi K."/>
            <person name="Hall N."/>
            <person name="Watson M."/>
            <person name="Adriaenssens E.M."/>
            <person name="Foster-Nyarko E."/>
            <person name="Jarju S."/>
            <person name="Secka A."/>
            <person name="Antonio M."/>
            <person name="Oren A."/>
            <person name="Chaudhuri R.R."/>
            <person name="La Ragione R."/>
            <person name="Hildebrand F."/>
            <person name="Pallen M.J."/>
        </authorList>
    </citation>
    <scope>NUCLEOTIDE SEQUENCE</scope>
    <source>
        <strain evidence="1">CHK169-2315</strain>
    </source>
</reference>
<dbReference type="EMBL" id="DXHX01000048">
    <property type="protein sequence ID" value="HIV74126.1"/>
    <property type="molecule type" value="Genomic_DNA"/>
</dbReference>
<keyword evidence="1" id="KW-0449">Lipoprotein</keyword>
<reference evidence="1" key="2">
    <citation type="submission" date="2021-04" db="EMBL/GenBank/DDBJ databases">
        <authorList>
            <person name="Gilroy R."/>
        </authorList>
    </citation>
    <scope>NUCLEOTIDE SEQUENCE</scope>
    <source>
        <strain evidence="1">CHK169-2315</strain>
    </source>
</reference>
<proteinExistence type="predicted"/>
<dbReference type="AlphaFoldDB" id="A0A9D1TJ61"/>
<evidence type="ECO:0000313" key="2">
    <source>
        <dbReference type="Proteomes" id="UP000823937"/>
    </source>
</evidence>
<organism evidence="1 2">
    <name type="scientific">Candidatus Pseudogracilibacillus intestinigallinarum</name>
    <dbReference type="NCBI Taxonomy" id="2838742"/>
    <lineage>
        <taxon>Bacteria</taxon>
        <taxon>Bacillati</taxon>
        <taxon>Bacillota</taxon>
        <taxon>Bacilli</taxon>
        <taxon>Bacillales</taxon>
        <taxon>Bacillaceae</taxon>
        <taxon>Pseudogracilibacillus</taxon>
    </lineage>
</organism>
<evidence type="ECO:0000313" key="1">
    <source>
        <dbReference type="EMBL" id="HIV74126.1"/>
    </source>
</evidence>
<gene>
    <name evidence="1" type="ORF">H9895_03490</name>
</gene>
<dbReference type="PROSITE" id="PS51257">
    <property type="entry name" value="PROKAR_LIPOPROTEIN"/>
    <property type="match status" value="1"/>
</dbReference>
<comment type="caution">
    <text evidence="1">The sequence shown here is derived from an EMBL/GenBank/DDBJ whole genome shotgun (WGS) entry which is preliminary data.</text>
</comment>
<dbReference type="Proteomes" id="UP000823937">
    <property type="component" value="Unassembled WGS sequence"/>
</dbReference>